<dbReference type="EMBL" id="QXGE01000636">
    <property type="protein sequence ID" value="KAE9307153.1"/>
    <property type="molecule type" value="Genomic_DNA"/>
</dbReference>
<evidence type="ECO:0000313" key="15">
    <source>
        <dbReference type="Proteomes" id="UP000488956"/>
    </source>
</evidence>
<feature type="compositionally biased region" description="Basic and acidic residues" evidence="1">
    <location>
        <begin position="359"/>
        <end position="375"/>
    </location>
</feature>
<evidence type="ECO:0000313" key="4">
    <source>
        <dbReference type="EMBL" id="KAE9109187.1"/>
    </source>
</evidence>
<dbReference type="EMBL" id="QXGA01000637">
    <property type="protein sequence ID" value="KAE9143197.1"/>
    <property type="molecule type" value="Genomic_DNA"/>
</dbReference>
<organism evidence="2 9">
    <name type="scientific">Phytophthora fragariae</name>
    <dbReference type="NCBI Taxonomy" id="53985"/>
    <lineage>
        <taxon>Eukaryota</taxon>
        <taxon>Sar</taxon>
        <taxon>Stramenopiles</taxon>
        <taxon>Oomycota</taxon>
        <taxon>Peronosporomycetes</taxon>
        <taxon>Peronosporales</taxon>
        <taxon>Peronosporaceae</taxon>
        <taxon>Phytophthora</taxon>
    </lineage>
</organism>
<evidence type="ECO:0000313" key="5">
    <source>
        <dbReference type="EMBL" id="KAE9143197.1"/>
    </source>
</evidence>
<dbReference type="EMBL" id="QXFZ01000690">
    <property type="protein sequence ID" value="KAE9107937.1"/>
    <property type="molecule type" value="Genomic_DNA"/>
</dbReference>
<comment type="caution">
    <text evidence="2">The sequence shown here is derived from an EMBL/GenBank/DDBJ whole genome shotgun (WGS) entry which is preliminary data.</text>
</comment>
<dbReference type="EMBL" id="QXGD01000715">
    <property type="protein sequence ID" value="KAE9227485.1"/>
    <property type="molecule type" value="Genomic_DNA"/>
</dbReference>
<evidence type="ECO:0000313" key="8">
    <source>
        <dbReference type="EMBL" id="KAE9307153.1"/>
    </source>
</evidence>
<sequence length="619" mass="71759">MDMRSKAYPALPEGRGLRLVLPRQGDLRFRPQIPAVFAQRLYIHADPRRRFWYARFELKRKFIVMSTRGDLYAKSCVATFTMADLPKKNVLSMPRVARGDLVKVLDLVQCSRSEGQQWELVFTRWRNGMETWLPLEVVQLYGANLLQEFYVNSINSWAFHSRVQPERNLTLFRTEVELWLFHKEFQKFYERLRETRAGGGIEKHPQQRAVQTSDQVRVKPENTAPSADSAHTRPTVQGQATIAAVHSDPSEAVIREFEQRRLARERHEQLERQRRNQAVALQQADTQQRLRRDQEELRLRVQLEEQERERRIQHERQRQRAHEALHQKQKEYQQRLKLQQEREKLAEIQRQVQEKRQRAQEQEQLRQRLQQDKPTKQTPVSRRRQDAKTRVHLRTEPSNQEQQKSARSKSTKARNSSSIWSKDGDDEYVPPEVSESENSDASADSDVSADSEASDESLRTHRTQRRRRKRLLYSQVQGDDEEDDDLPDLSQPPPSVRRRNTPEDSSEDDAPIRNPARPSKRRKRLPQPDLPDGNGGTSSNIEVDLTQLSDDDEEDDFVEVSTATPVVTQENPGDEAGDGLTSDVEVETIDDDLGVTVANGYNAGKRTVVFGSMPTALGF</sequence>
<dbReference type="Proteomes" id="UP000440367">
    <property type="component" value="Unassembled WGS sequence"/>
</dbReference>
<dbReference type="OrthoDB" id="10057496at2759"/>
<evidence type="ECO:0000313" key="9">
    <source>
        <dbReference type="Proteomes" id="UP000429523"/>
    </source>
</evidence>
<dbReference type="Proteomes" id="UP000488956">
    <property type="component" value="Unassembled WGS sequence"/>
</dbReference>
<reference evidence="9 10" key="1">
    <citation type="submission" date="2018-08" db="EMBL/GenBank/DDBJ databases">
        <title>Genomic investigation of the strawberry pathogen Phytophthora fragariae indicates pathogenicity is determined by transcriptional variation in three key races.</title>
        <authorList>
            <person name="Adams T.M."/>
            <person name="Armitage A.D."/>
            <person name="Sobczyk M.K."/>
            <person name="Bates H.J."/>
            <person name="Dunwell J.M."/>
            <person name="Nellist C.F."/>
            <person name="Harrison R.J."/>
        </authorList>
    </citation>
    <scope>NUCLEOTIDE SEQUENCE [LARGE SCALE GENOMIC DNA]</scope>
    <source>
        <strain evidence="8 11">A4</strain>
        <strain evidence="7 12">BC-1</strain>
        <strain evidence="6 10">NOV-27</strain>
        <strain evidence="5 13">NOV-5</strain>
        <strain evidence="3 14">NOV-71</strain>
        <strain evidence="2 9">NOV-9</strain>
        <strain evidence="4 15">ONT-3</strain>
    </source>
</reference>
<evidence type="ECO:0000313" key="10">
    <source>
        <dbReference type="Proteomes" id="UP000433483"/>
    </source>
</evidence>
<evidence type="ECO:0000313" key="3">
    <source>
        <dbReference type="EMBL" id="KAE9107937.1"/>
    </source>
</evidence>
<dbReference type="Proteomes" id="UP000441208">
    <property type="component" value="Unassembled WGS sequence"/>
</dbReference>
<protein>
    <submittedName>
        <fullName evidence="2">Uncharacterized protein</fullName>
    </submittedName>
</protein>
<feature type="compositionally biased region" description="Acidic residues" evidence="1">
    <location>
        <begin position="478"/>
        <end position="487"/>
    </location>
</feature>
<feature type="region of interest" description="Disordered" evidence="1">
    <location>
        <begin position="562"/>
        <end position="581"/>
    </location>
</feature>
<feature type="compositionally biased region" description="Basic and acidic residues" evidence="1">
    <location>
        <begin position="383"/>
        <end position="395"/>
    </location>
</feature>
<feature type="region of interest" description="Disordered" evidence="1">
    <location>
        <begin position="268"/>
        <end position="290"/>
    </location>
</feature>
<dbReference type="Proteomes" id="UP000437068">
    <property type="component" value="Unassembled WGS sequence"/>
</dbReference>
<proteinExistence type="predicted"/>
<keyword evidence="10" id="KW-1185">Reference proteome</keyword>
<dbReference type="EMBL" id="QXFX01000623">
    <property type="protein sequence ID" value="KAE9109187.1"/>
    <property type="molecule type" value="Genomic_DNA"/>
</dbReference>
<dbReference type="AlphaFoldDB" id="A0A6A3EXV0"/>
<evidence type="ECO:0000313" key="2">
    <source>
        <dbReference type="EMBL" id="KAE8936330.1"/>
    </source>
</evidence>
<dbReference type="EMBL" id="QXGF01000728">
    <property type="protein sequence ID" value="KAE8936330.1"/>
    <property type="molecule type" value="Genomic_DNA"/>
</dbReference>
<evidence type="ECO:0000313" key="14">
    <source>
        <dbReference type="Proteomes" id="UP000441208"/>
    </source>
</evidence>
<evidence type="ECO:0000313" key="12">
    <source>
        <dbReference type="Proteomes" id="UP000440367"/>
    </source>
</evidence>
<feature type="region of interest" description="Disordered" evidence="1">
    <location>
        <begin position="307"/>
        <end position="332"/>
    </location>
</feature>
<evidence type="ECO:0000313" key="7">
    <source>
        <dbReference type="EMBL" id="KAE9227485.1"/>
    </source>
</evidence>
<name>A0A6A3EXV0_9STRA</name>
<evidence type="ECO:0000313" key="11">
    <source>
        <dbReference type="Proteomes" id="UP000437068"/>
    </source>
</evidence>
<evidence type="ECO:0000313" key="6">
    <source>
        <dbReference type="EMBL" id="KAE9207980.1"/>
    </source>
</evidence>
<dbReference type="EMBL" id="QXGB01000655">
    <property type="protein sequence ID" value="KAE9207980.1"/>
    <property type="molecule type" value="Genomic_DNA"/>
</dbReference>
<accession>A0A6A3EXV0</accession>
<feature type="region of interest" description="Disordered" evidence="1">
    <location>
        <begin position="359"/>
        <end position="557"/>
    </location>
</feature>
<feature type="compositionally biased region" description="Polar residues" evidence="1">
    <location>
        <begin position="396"/>
        <end position="405"/>
    </location>
</feature>
<gene>
    <name evidence="8" type="ORF">PF001_g11752</name>
    <name evidence="7" type="ORF">PF002_g13809</name>
    <name evidence="6" type="ORF">PF005_g12384</name>
    <name evidence="5" type="ORF">PF006_g11753</name>
    <name evidence="3" type="ORF">PF007_g12846</name>
    <name evidence="2" type="ORF">PF009_g13735</name>
    <name evidence="4" type="ORF">PF010_g11634</name>
</gene>
<feature type="compositionally biased region" description="Acidic residues" evidence="1">
    <location>
        <begin position="424"/>
        <end position="438"/>
    </location>
</feature>
<feature type="region of interest" description="Disordered" evidence="1">
    <location>
        <begin position="198"/>
        <end position="239"/>
    </location>
</feature>
<dbReference type="Proteomes" id="UP000429523">
    <property type="component" value="Unassembled WGS sequence"/>
</dbReference>
<dbReference type="Proteomes" id="UP000433483">
    <property type="component" value="Unassembled WGS sequence"/>
</dbReference>
<dbReference type="Proteomes" id="UP000440732">
    <property type="component" value="Unassembled WGS sequence"/>
</dbReference>
<evidence type="ECO:0000256" key="1">
    <source>
        <dbReference type="SAM" id="MobiDB-lite"/>
    </source>
</evidence>
<feature type="compositionally biased region" description="Basic residues" evidence="1">
    <location>
        <begin position="460"/>
        <end position="471"/>
    </location>
</feature>
<evidence type="ECO:0000313" key="13">
    <source>
        <dbReference type="Proteomes" id="UP000440732"/>
    </source>
</evidence>
<feature type="compositionally biased region" description="Polar residues" evidence="1">
    <location>
        <begin position="562"/>
        <end position="571"/>
    </location>
</feature>